<dbReference type="EMBL" id="QZVS01000092">
    <property type="protein sequence ID" value="RJT87018.1"/>
    <property type="molecule type" value="Genomic_DNA"/>
</dbReference>
<protein>
    <submittedName>
        <fullName evidence="2">Uncharacterized protein</fullName>
    </submittedName>
</protein>
<name>A0A3A5MJ09_9MICO</name>
<feature type="compositionally biased region" description="Acidic residues" evidence="1">
    <location>
        <begin position="51"/>
        <end position="60"/>
    </location>
</feature>
<evidence type="ECO:0000313" key="3">
    <source>
        <dbReference type="Proteomes" id="UP000272015"/>
    </source>
</evidence>
<reference evidence="2 3" key="1">
    <citation type="submission" date="2018-09" db="EMBL/GenBank/DDBJ databases">
        <title>Novel species of Cryobacterium.</title>
        <authorList>
            <person name="Liu Q."/>
            <person name="Xin Y.-H."/>
        </authorList>
    </citation>
    <scope>NUCLEOTIDE SEQUENCE [LARGE SCALE GENOMIC DNA]</scope>
    <source>
        <strain evidence="2 3">Hh39</strain>
    </source>
</reference>
<keyword evidence="3" id="KW-1185">Reference proteome</keyword>
<dbReference type="AlphaFoldDB" id="A0A3A5MJ09"/>
<feature type="region of interest" description="Disordered" evidence="1">
    <location>
        <begin position="42"/>
        <end position="71"/>
    </location>
</feature>
<dbReference type="RefSeq" id="WP_119975759.1">
    <property type="nucleotide sequence ID" value="NZ_JBHSQA010000010.1"/>
</dbReference>
<dbReference type="Proteomes" id="UP000272015">
    <property type="component" value="Unassembled WGS sequence"/>
</dbReference>
<comment type="caution">
    <text evidence="2">The sequence shown here is derived from an EMBL/GenBank/DDBJ whole genome shotgun (WGS) entry which is preliminary data.</text>
</comment>
<evidence type="ECO:0000256" key="1">
    <source>
        <dbReference type="SAM" id="MobiDB-lite"/>
    </source>
</evidence>
<organism evidence="2 3">
    <name type="scientific">Cryobacterium melibiosiphilum</name>
    <dbReference type="NCBI Taxonomy" id="995039"/>
    <lineage>
        <taxon>Bacteria</taxon>
        <taxon>Bacillati</taxon>
        <taxon>Actinomycetota</taxon>
        <taxon>Actinomycetes</taxon>
        <taxon>Micrococcales</taxon>
        <taxon>Microbacteriaceae</taxon>
        <taxon>Cryobacterium</taxon>
    </lineage>
</organism>
<sequence length="71" mass="7797">MTDAPHDPLLHTASELRWEALKRDFVLRRHHALGARPVLTAPSVEQAVQAEEAEEAEEANQADQASADARA</sequence>
<gene>
    <name evidence="2" type="ORF">D6T64_16380</name>
</gene>
<evidence type="ECO:0000313" key="2">
    <source>
        <dbReference type="EMBL" id="RJT87018.1"/>
    </source>
</evidence>
<feature type="compositionally biased region" description="Low complexity" evidence="1">
    <location>
        <begin position="61"/>
        <end position="71"/>
    </location>
</feature>
<proteinExistence type="predicted"/>
<dbReference type="OrthoDB" id="9959997at2"/>
<accession>A0A3A5MJ09</accession>